<accession>A0ACB9YSP3</accession>
<keyword evidence="2" id="KW-1185">Reference proteome</keyword>
<evidence type="ECO:0000313" key="2">
    <source>
        <dbReference type="Proteomes" id="UP001497700"/>
    </source>
</evidence>
<comment type="caution">
    <text evidence="1">The sequence shown here is derived from an EMBL/GenBank/DDBJ whole genome shotgun (WGS) entry which is preliminary data.</text>
</comment>
<dbReference type="Proteomes" id="UP001497700">
    <property type="component" value="Unassembled WGS sequence"/>
</dbReference>
<organism evidence="1 2">
    <name type="scientific">Hypoxylon rubiginosum</name>
    <dbReference type="NCBI Taxonomy" id="110542"/>
    <lineage>
        <taxon>Eukaryota</taxon>
        <taxon>Fungi</taxon>
        <taxon>Dikarya</taxon>
        <taxon>Ascomycota</taxon>
        <taxon>Pezizomycotina</taxon>
        <taxon>Sordariomycetes</taxon>
        <taxon>Xylariomycetidae</taxon>
        <taxon>Xylariales</taxon>
        <taxon>Hypoxylaceae</taxon>
        <taxon>Hypoxylon</taxon>
    </lineage>
</organism>
<protein>
    <submittedName>
        <fullName evidence="1">Uncharacterized protein</fullName>
    </submittedName>
</protein>
<evidence type="ECO:0000313" key="1">
    <source>
        <dbReference type="EMBL" id="KAI4862419.1"/>
    </source>
</evidence>
<sequence length="960" mass="106827">MPLPNPKPDFDIYVDQSCLNTPMGEEPPQSQNAESVDASILSEQGPEANDQGNTGTNRSRPPQPSVETESDDGVNMAEENSQESAVRPSIEDDHVNEADGEEAERPQDYEHVAHHGSDKGDDVGDSSILSGGTTDIHDQTKAEHSYPDFSESHIHHADDGGDCSSHHEATDEDVFSDKSPRSSMGSYDSIPEHSKAHKDLDNMTTITTRSPRISDISQYEKEYEKEEFIPTARGTPRPPFRTPSDVRAMQMSSPPSSVLGSPRATKRHLPTVSRLGTPTASAQYSPKRMSTPPRFKSRKEAPLVLLHVTLLPLRWVWGDLLNNLDTDELSDQAKTLRESWRILQDRIGDTVIERGILLGHPQNDYEVLEERLLEALELPFRRRARILECGHYIGPSNEGCLTEDEESEDEWGSVRSRNSSRRHWCGTCKSEIRYDSLGTDKIFRVKVYASNGLMKAGAWGACWKEMERVDAELEPIVELDVQEELVRLAATQQEREFTHHEEAEIAKEVAQQLEEEHQKEQADFINSRTHTHVDDPLQPDQEPIRSPISEEERRWRDEERLREIYGESPPPPSPRQPPSREPSVHPHQDSYVPPSSPSSPPPRQSSPEKTYEQESPKRTYQNASLPELLLQSVRVLMQDRKNIVIFALSIFVLMLALRNTPTPNEPIYEPVIHRMRDVPTVRRAQVVEAPQAPPVQVNAPSAEPFVVASSCGQPTDVMPQYYTLSAEPIAATSDFEEAPREVHEQHSPVDTPGESAPETDQRSSPEEIAPQPESLAPEEPEEPHVVPSQQHLEEPDSTLAEPDYEKSPGAELQQDTPESELNEATLSHEEPVDSLSHPIIDHESSIATSCSTVYEPCNTVAASECEPQSPTASQSEGTETEVVTEKKVVRVVHTVTQTEVETATETVKVTAAEAEATKQCAPLLAAEELTELFAEESVPSASPEAESLTDAKSTEGEVPQ</sequence>
<reference evidence="1 2" key="1">
    <citation type="journal article" date="2022" name="New Phytol.">
        <title>Ecological generalism drives hyperdiversity of secondary metabolite gene clusters in xylarialean endophytes.</title>
        <authorList>
            <person name="Franco M.E.E."/>
            <person name="Wisecaver J.H."/>
            <person name="Arnold A.E."/>
            <person name="Ju Y.M."/>
            <person name="Slot J.C."/>
            <person name="Ahrendt S."/>
            <person name="Moore L.P."/>
            <person name="Eastman K.E."/>
            <person name="Scott K."/>
            <person name="Konkel Z."/>
            <person name="Mondo S.J."/>
            <person name="Kuo A."/>
            <person name="Hayes R.D."/>
            <person name="Haridas S."/>
            <person name="Andreopoulos B."/>
            <person name="Riley R."/>
            <person name="LaButti K."/>
            <person name="Pangilinan J."/>
            <person name="Lipzen A."/>
            <person name="Amirebrahimi M."/>
            <person name="Yan J."/>
            <person name="Adam C."/>
            <person name="Keymanesh K."/>
            <person name="Ng V."/>
            <person name="Louie K."/>
            <person name="Northen T."/>
            <person name="Drula E."/>
            <person name="Henrissat B."/>
            <person name="Hsieh H.M."/>
            <person name="Youens-Clark K."/>
            <person name="Lutzoni F."/>
            <person name="Miadlikowska J."/>
            <person name="Eastwood D.C."/>
            <person name="Hamelin R.C."/>
            <person name="Grigoriev I.V."/>
            <person name="U'Ren J.M."/>
        </authorList>
    </citation>
    <scope>NUCLEOTIDE SEQUENCE [LARGE SCALE GENOMIC DNA]</scope>
    <source>
        <strain evidence="1 2">CBS 119005</strain>
    </source>
</reference>
<gene>
    <name evidence="1" type="ORF">F4820DRAFT_430582</name>
</gene>
<dbReference type="EMBL" id="MU393526">
    <property type="protein sequence ID" value="KAI4862419.1"/>
    <property type="molecule type" value="Genomic_DNA"/>
</dbReference>
<name>A0ACB9YSP3_9PEZI</name>
<proteinExistence type="predicted"/>